<protein>
    <submittedName>
        <fullName evidence="6">C3HC4 type zinc finger protein</fullName>
    </submittedName>
</protein>
<evidence type="ECO:0000256" key="4">
    <source>
        <dbReference type="PROSITE-ProRule" id="PRU00175"/>
    </source>
</evidence>
<feature type="domain" description="RING-type" evidence="5">
    <location>
        <begin position="83"/>
        <end position="145"/>
    </location>
</feature>
<dbReference type="EMBL" id="EU309041">
    <property type="protein sequence ID" value="ABY65836.1"/>
    <property type="molecule type" value="Genomic_DNA"/>
</dbReference>
<dbReference type="KEGG" id="vg:5850438"/>
<evidence type="ECO:0000259" key="5">
    <source>
        <dbReference type="PROSITE" id="PS50089"/>
    </source>
</evidence>
<accession>B0FDX8</accession>
<evidence type="ECO:0000313" key="6">
    <source>
        <dbReference type="EMBL" id="ABY65836.1"/>
    </source>
</evidence>
<keyword evidence="1" id="KW-0479">Metal-binding</keyword>
<dbReference type="PROSITE" id="PS00518">
    <property type="entry name" value="ZF_RING_1"/>
    <property type="match status" value="1"/>
</dbReference>
<dbReference type="Gene3D" id="3.30.40.10">
    <property type="entry name" value="Zinc/RING finger domain, C3HC4 (zinc finger)"/>
    <property type="match status" value="1"/>
</dbReference>
<dbReference type="InterPro" id="IPR001841">
    <property type="entry name" value="Znf_RING"/>
</dbReference>
<dbReference type="InterPro" id="IPR013083">
    <property type="entry name" value="Znf_RING/FYVE/PHD"/>
</dbReference>
<keyword evidence="2 4" id="KW-0863">Zinc-finger</keyword>
<evidence type="ECO:0000313" key="7">
    <source>
        <dbReference type="Proteomes" id="UP000203316"/>
    </source>
</evidence>
<organism evidence="6 7">
    <name type="scientific">Orgyia leucostigma nucleopolyhedrovirus</name>
    <dbReference type="NCBI Taxonomy" id="490711"/>
    <lineage>
        <taxon>Viruses</taxon>
        <taxon>Viruses incertae sedis</taxon>
        <taxon>Naldaviricetes</taxon>
        <taxon>Lefavirales</taxon>
        <taxon>Baculoviridae</taxon>
        <taxon>Alphabaculovirus</taxon>
        <taxon>Alphabaculovirus orleucostigmae</taxon>
    </lineage>
</organism>
<name>B0FDX8_9ABAC</name>
<dbReference type="OrthoDB" id="16963at10239"/>
<dbReference type="Proteomes" id="UP000203316">
    <property type="component" value="Segment"/>
</dbReference>
<sequence length="191" mass="22704">MNTISVNEFIQQNNKVSICNRRMTVKKILFIDSYKNESIMRIYIDIINKMYVFSIEFEHVLKNIRVGDADIIHYPLVSDNEVCAICIENLFVKQITFLNNKKIGSYQDGDEKNYFGQPDGCAHIFCGSCIYDYVRRCYTSCPICREEFAYVYMWLNTYTRPSVKRPNHFVKKQRQYDLSVFLIKNKIKLRH</sequence>
<gene>
    <name evidence="6" type="primary">Orle002</name>
</gene>
<evidence type="ECO:0000256" key="3">
    <source>
        <dbReference type="ARBA" id="ARBA00022833"/>
    </source>
</evidence>
<evidence type="ECO:0000256" key="2">
    <source>
        <dbReference type="ARBA" id="ARBA00022771"/>
    </source>
</evidence>
<dbReference type="InterPro" id="IPR017907">
    <property type="entry name" value="Znf_RING_CS"/>
</dbReference>
<dbReference type="SUPFAM" id="SSF57850">
    <property type="entry name" value="RING/U-box"/>
    <property type="match status" value="1"/>
</dbReference>
<dbReference type="GeneID" id="5850438"/>
<reference evidence="6 7" key="1">
    <citation type="submission" date="2007-11" db="EMBL/GenBank/DDBJ databases">
        <title>Sequence and organization of Orgyia leucostigma nucleopolyhedrovirus genome.</title>
        <authorList>
            <person name="Eveleigh R.J.M."/>
            <person name="Lapointe R."/>
            <person name="Graham R.I."/>
            <person name="Lauzon H.A.M."/>
            <person name="Pavlik L."/>
            <person name="Arif B.M."/>
            <person name="Lucarotti C.J."/>
        </authorList>
    </citation>
    <scope>NUCLEOTIDE SEQUENCE [LARGE SCALE GENOMIC DNA]</scope>
    <source>
        <strain evidence="6">CFS-77</strain>
    </source>
</reference>
<proteinExistence type="predicted"/>
<evidence type="ECO:0000256" key="1">
    <source>
        <dbReference type="ARBA" id="ARBA00022723"/>
    </source>
</evidence>
<dbReference type="RefSeq" id="YP_001651020.1">
    <property type="nucleotide sequence ID" value="NC_010276.1"/>
</dbReference>
<dbReference type="GO" id="GO:0008270">
    <property type="term" value="F:zinc ion binding"/>
    <property type="evidence" value="ECO:0007669"/>
    <property type="project" value="UniProtKB-KW"/>
</dbReference>
<dbReference type="PROSITE" id="PS50089">
    <property type="entry name" value="ZF_RING_2"/>
    <property type="match status" value="1"/>
</dbReference>
<keyword evidence="7" id="KW-1185">Reference proteome</keyword>
<keyword evidence="3" id="KW-0862">Zinc</keyword>